<organism evidence="3 4">
    <name type="scientific">Sinocyclocheilus rhinocerous</name>
    <dbReference type="NCBI Taxonomy" id="307959"/>
    <lineage>
        <taxon>Eukaryota</taxon>
        <taxon>Metazoa</taxon>
        <taxon>Chordata</taxon>
        <taxon>Craniata</taxon>
        <taxon>Vertebrata</taxon>
        <taxon>Euteleostomi</taxon>
        <taxon>Actinopterygii</taxon>
        <taxon>Neopterygii</taxon>
        <taxon>Teleostei</taxon>
        <taxon>Ostariophysi</taxon>
        <taxon>Cypriniformes</taxon>
        <taxon>Cyprinidae</taxon>
        <taxon>Cyprininae</taxon>
        <taxon>Sinocyclocheilus</taxon>
    </lineage>
</organism>
<feature type="domain" description="Ig-like" evidence="2">
    <location>
        <begin position="28"/>
        <end position="116"/>
    </location>
</feature>
<dbReference type="SUPFAM" id="SSF48726">
    <property type="entry name" value="Immunoglobulin"/>
    <property type="match status" value="1"/>
</dbReference>
<sequence length="127" mass="14593">HWLMRIWSCVECCESQWLKVLLWAAVNPSVNRLSYLFTSPVTSLGETVTLTCDIQRAGNIQWTYSWFKDGNTLYPYRTTTTAEYSFSAYYVSDSGDYSCRGQRSDITHTSVIKRASHDSVWVNEGLL</sequence>
<evidence type="ECO:0000259" key="2">
    <source>
        <dbReference type="PROSITE" id="PS50835"/>
    </source>
</evidence>
<dbReference type="AlphaFoldDB" id="A0A673GL61"/>
<evidence type="ECO:0000313" key="3">
    <source>
        <dbReference type="Ensembl" id="ENSSRHP00000013688.1"/>
    </source>
</evidence>
<reference evidence="3" key="2">
    <citation type="submission" date="2025-09" db="UniProtKB">
        <authorList>
            <consortium name="Ensembl"/>
        </authorList>
    </citation>
    <scope>IDENTIFICATION</scope>
</reference>
<feature type="signal peptide" evidence="1">
    <location>
        <begin position="1"/>
        <end position="15"/>
    </location>
</feature>
<dbReference type="InterPro" id="IPR007110">
    <property type="entry name" value="Ig-like_dom"/>
</dbReference>
<keyword evidence="1" id="KW-0732">Signal</keyword>
<feature type="chain" id="PRO_5025411379" description="Ig-like domain-containing protein" evidence="1">
    <location>
        <begin position="16"/>
        <end position="127"/>
    </location>
</feature>
<dbReference type="InterPro" id="IPR036179">
    <property type="entry name" value="Ig-like_dom_sf"/>
</dbReference>
<dbReference type="InterPro" id="IPR013783">
    <property type="entry name" value="Ig-like_fold"/>
</dbReference>
<proteinExistence type="predicted"/>
<dbReference type="Ensembl" id="ENSSRHT00000014170.1">
    <property type="protein sequence ID" value="ENSSRHP00000013688.1"/>
    <property type="gene ID" value="ENSSRHG00000007697.1"/>
</dbReference>
<name>A0A673GL61_9TELE</name>
<dbReference type="Proteomes" id="UP000472270">
    <property type="component" value="Unassembled WGS sequence"/>
</dbReference>
<protein>
    <recommendedName>
        <fullName evidence="2">Ig-like domain-containing protein</fullName>
    </recommendedName>
</protein>
<dbReference type="Gene3D" id="2.60.40.10">
    <property type="entry name" value="Immunoglobulins"/>
    <property type="match status" value="1"/>
</dbReference>
<reference evidence="3" key="1">
    <citation type="submission" date="2025-08" db="UniProtKB">
        <authorList>
            <consortium name="Ensembl"/>
        </authorList>
    </citation>
    <scope>IDENTIFICATION</scope>
</reference>
<evidence type="ECO:0000313" key="4">
    <source>
        <dbReference type="Proteomes" id="UP000472270"/>
    </source>
</evidence>
<keyword evidence="4" id="KW-1185">Reference proteome</keyword>
<dbReference type="Pfam" id="PF13895">
    <property type="entry name" value="Ig_2"/>
    <property type="match status" value="1"/>
</dbReference>
<accession>A0A673GL61</accession>
<evidence type="ECO:0000256" key="1">
    <source>
        <dbReference type="SAM" id="SignalP"/>
    </source>
</evidence>
<dbReference type="PROSITE" id="PS50835">
    <property type="entry name" value="IG_LIKE"/>
    <property type="match status" value="1"/>
</dbReference>